<dbReference type="FunFam" id="3.40.109.10:FF:000008">
    <property type="entry name" value="Putative NAD(P)H nitroreductase"/>
    <property type="match status" value="1"/>
</dbReference>
<evidence type="ECO:0000256" key="4">
    <source>
        <dbReference type="ARBA" id="ARBA00022643"/>
    </source>
</evidence>
<evidence type="ECO:0000256" key="6">
    <source>
        <dbReference type="ARBA" id="ARBA00023002"/>
    </source>
</evidence>
<evidence type="ECO:0000313" key="9">
    <source>
        <dbReference type="EMBL" id="MDG0951673.1"/>
    </source>
</evidence>
<dbReference type="Gene3D" id="3.40.109.10">
    <property type="entry name" value="NADH Oxidase"/>
    <property type="match status" value="1"/>
</dbReference>
<dbReference type="SUPFAM" id="SSF55469">
    <property type="entry name" value="FMN-dependent nitroreductase-like"/>
    <property type="match status" value="1"/>
</dbReference>
<gene>
    <name evidence="9" type="ORF">P6U19_03580</name>
</gene>
<dbReference type="GO" id="GO:0046256">
    <property type="term" value="P:2,4,6-trinitrotoluene catabolic process"/>
    <property type="evidence" value="ECO:0007669"/>
    <property type="project" value="TreeGrafter"/>
</dbReference>
<keyword evidence="4" id="KW-0288">FMN</keyword>
<keyword evidence="3" id="KW-0285">Flavoprotein</keyword>
<evidence type="ECO:0000313" key="10">
    <source>
        <dbReference type="Proteomes" id="UP001216801"/>
    </source>
</evidence>
<sequence>MKRGTFMTNTKEITKEKIMEAFHFRHACKEFNPMHKISEEDFHFILETGRLSPSSFGYEPWKFIVVQNKELREKLQPYSWGAGGQLATASHFVIVLSRNIKDMHYDAEYIKHMMNDIIELPEDTQKIRYEFFKKFQETDFNLLQSDRAVFDWASKQTYIALGNMMTSAAQIGIDSCPIEGFDKEKVDSLLRQEGIIKDDNVEVSVMVAFGYRKEEPKRDKTRQTMDAIVEWI</sequence>
<evidence type="ECO:0000259" key="8">
    <source>
        <dbReference type="Pfam" id="PF00881"/>
    </source>
</evidence>
<evidence type="ECO:0000256" key="5">
    <source>
        <dbReference type="ARBA" id="ARBA00022857"/>
    </source>
</evidence>
<accession>A0AAJ1JZK6</accession>
<dbReference type="PANTHER" id="PTHR23026">
    <property type="entry name" value="NADPH NITROREDUCTASE"/>
    <property type="match status" value="1"/>
</dbReference>
<comment type="cofactor">
    <cofactor evidence="1">
        <name>FMN</name>
        <dbReference type="ChEBI" id="CHEBI:58210"/>
    </cofactor>
</comment>
<reference evidence="9" key="1">
    <citation type="submission" date="2023-03" db="EMBL/GenBank/DDBJ databases">
        <title>Genetic diversity of Bacillus cereus sensu lato isolates from Slovenia.</title>
        <authorList>
            <person name="Abdelli M."/>
        </authorList>
    </citation>
    <scope>NUCLEOTIDE SEQUENCE</scope>
    <source>
        <strain evidence="9">SIBC39</strain>
    </source>
</reference>
<feature type="domain" description="Nitroreductase" evidence="8">
    <location>
        <begin position="25"/>
        <end position="211"/>
    </location>
</feature>
<dbReference type="InterPro" id="IPR000415">
    <property type="entry name" value="Nitroreductase-like"/>
</dbReference>
<evidence type="ECO:0000256" key="3">
    <source>
        <dbReference type="ARBA" id="ARBA00022630"/>
    </source>
</evidence>
<keyword evidence="5" id="KW-0521">NADP</keyword>
<dbReference type="GO" id="GO:0046857">
    <property type="term" value="F:oxidoreductase activity, acting on other nitrogenous compounds as donors, with NAD or NADP as acceptor"/>
    <property type="evidence" value="ECO:0007669"/>
    <property type="project" value="TreeGrafter"/>
</dbReference>
<keyword evidence="7" id="KW-0520">NAD</keyword>
<comment type="caution">
    <text evidence="9">The sequence shown here is derived from an EMBL/GenBank/DDBJ whole genome shotgun (WGS) entry which is preliminary data.</text>
</comment>
<dbReference type="InterPro" id="IPR050627">
    <property type="entry name" value="Nitroreductase/BluB"/>
</dbReference>
<dbReference type="PANTHER" id="PTHR23026:SF125">
    <property type="entry name" value="OXYGEN-INSENSITIVE NAD(P)H NITROREDUCTASE"/>
    <property type="match status" value="1"/>
</dbReference>
<dbReference type="CDD" id="cd02149">
    <property type="entry name" value="NfsB-like"/>
    <property type="match status" value="1"/>
</dbReference>
<protein>
    <submittedName>
        <fullName evidence="9">NAD(P)H-dependent oxidoreductase</fullName>
    </submittedName>
</protein>
<evidence type="ECO:0000256" key="7">
    <source>
        <dbReference type="ARBA" id="ARBA00023027"/>
    </source>
</evidence>
<dbReference type="Proteomes" id="UP001216801">
    <property type="component" value="Unassembled WGS sequence"/>
</dbReference>
<comment type="similarity">
    <text evidence="2">Belongs to the nitroreductase family.</text>
</comment>
<dbReference type="EMBL" id="JARPRR010000002">
    <property type="protein sequence ID" value="MDG0951673.1"/>
    <property type="molecule type" value="Genomic_DNA"/>
</dbReference>
<evidence type="ECO:0000256" key="2">
    <source>
        <dbReference type="ARBA" id="ARBA00007118"/>
    </source>
</evidence>
<dbReference type="Pfam" id="PF00881">
    <property type="entry name" value="Nitroreductase"/>
    <property type="match status" value="1"/>
</dbReference>
<dbReference type="InterPro" id="IPR029479">
    <property type="entry name" value="Nitroreductase"/>
</dbReference>
<dbReference type="RefSeq" id="WP_138321556.1">
    <property type="nucleotide sequence ID" value="NZ_CP040515.1"/>
</dbReference>
<evidence type="ECO:0000256" key="1">
    <source>
        <dbReference type="ARBA" id="ARBA00001917"/>
    </source>
</evidence>
<dbReference type="InterPro" id="IPR033878">
    <property type="entry name" value="NfsB-like"/>
</dbReference>
<proteinExistence type="inferred from homology"/>
<keyword evidence="6" id="KW-0560">Oxidoreductase</keyword>
<name>A0AAJ1JZK6_9BACI</name>
<organism evidence="9 10">
    <name type="scientific">Bacillus paranthracis</name>
    <dbReference type="NCBI Taxonomy" id="2026186"/>
    <lineage>
        <taxon>Bacteria</taxon>
        <taxon>Bacillati</taxon>
        <taxon>Bacillota</taxon>
        <taxon>Bacilli</taxon>
        <taxon>Bacillales</taxon>
        <taxon>Bacillaceae</taxon>
        <taxon>Bacillus</taxon>
        <taxon>Bacillus cereus group</taxon>
    </lineage>
</organism>
<dbReference type="GO" id="GO:0005829">
    <property type="term" value="C:cytosol"/>
    <property type="evidence" value="ECO:0007669"/>
    <property type="project" value="TreeGrafter"/>
</dbReference>
<dbReference type="AlphaFoldDB" id="A0AAJ1JZK6"/>